<name>A0A2M3ZN56_9DIPT</name>
<evidence type="ECO:0000313" key="2">
    <source>
        <dbReference type="EMBL" id="MBW29933.1"/>
    </source>
</evidence>
<feature type="transmembrane region" description="Helical" evidence="1">
    <location>
        <begin position="35"/>
        <end position="60"/>
    </location>
</feature>
<proteinExistence type="predicted"/>
<reference evidence="2" key="1">
    <citation type="submission" date="2018-01" db="EMBL/GenBank/DDBJ databases">
        <title>An insight into the sialome of Amazonian anophelines.</title>
        <authorList>
            <person name="Ribeiro J.M."/>
            <person name="Scarpassa V."/>
            <person name="Calvo E."/>
        </authorList>
    </citation>
    <scope>NUCLEOTIDE SEQUENCE</scope>
    <source>
        <tissue evidence="2">Salivary glands</tissue>
    </source>
</reference>
<dbReference type="AlphaFoldDB" id="A0A2M3ZN56"/>
<dbReference type="EMBL" id="GGFM01009182">
    <property type="protein sequence ID" value="MBW29933.1"/>
    <property type="molecule type" value="Transcribed_RNA"/>
</dbReference>
<keyword evidence="1" id="KW-1133">Transmembrane helix</keyword>
<keyword evidence="1" id="KW-0812">Transmembrane</keyword>
<sequence>MATAGYCCPFLLLPSFRRAHCHKRIVGHQRCCWSFLSLLAHFVFAIVTTTTTTTTVQVMMEMMKVMMLSHQMPSNELHSLHVHRHRRNDVLQSTWRTLKSASLYHLAGVCQNRQWWSH</sequence>
<protein>
    <submittedName>
        <fullName evidence="2">Putative secreted peptide</fullName>
    </submittedName>
</protein>
<accession>A0A2M3ZN56</accession>
<evidence type="ECO:0000256" key="1">
    <source>
        <dbReference type="SAM" id="Phobius"/>
    </source>
</evidence>
<keyword evidence="1" id="KW-0472">Membrane</keyword>
<organism evidence="2">
    <name type="scientific">Anopheles braziliensis</name>
    <dbReference type="NCBI Taxonomy" id="58242"/>
    <lineage>
        <taxon>Eukaryota</taxon>
        <taxon>Metazoa</taxon>
        <taxon>Ecdysozoa</taxon>
        <taxon>Arthropoda</taxon>
        <taxon>Hexapoda</taxon>
        <taxon>Insecta</taxon>
        <taxon>Pterygota</taxon>
        <taxon>Neoptera</taxon>
        <taxon>Endopterygota</taxon>
        <taxon>Diptera</taxon>
        <taxon>Nematocera</taxon>
        <taxon>Culicoidea</taxon>
        <taxon>Culicidae</taxon>
        <taxon>Anophelinae</taxon>
        <taxon>Anopheles</taxon>
    </lineage>
</organism>